<organism evidence="1 2">
    <name type="scientific">Paraglaciecola agarilytica NO2</name>
    <dbReference type="NCBI Taxonomy" id="1125747"/>
    <lineage>
        <taxon>Bacteria</taxon>
        <taxon>Pseudomonadati</taxon>
        <taxon>Pseudomonadota</taxon>
        <taxon>Gammaproteobacteria</taxon>
        <taxon>Alteromonadales</taxon>
        <taxon>Alteromonadaceae</taxon>
        <taxon>Paraglaciecola</taxon>
    </lineage>
</organism>
<dbReference type="EMBL" id="BAEK01000037">
    <property type="protein sequence ID" value="GAC05219.1"/>
    <property type="molecule type" value="Genomic_DNA"/>
</dbReference>
<proteinExistence type="predicted"/>
<accession>A0ABQ0I825</accession>
<keyword evidence="2" id="KW-1185">Reference proteome</keyword>
<dbReference type="Proteomes" id="UP000008372">
    <property type="component" value="Unassembled WGS sequence"/>
</dbReference>
<evidence type="ECO:0000313" key="1">
    <source>
        <dbReference type="EMBL" id="GAC05219.1"/>
    </source>
</evidence>
<gene>
    <name evidence="1" type="ORF">GAGA_2368</name>
</gene>
<evidence type="ECO:0000313" key="2">
    <source>
        <dbReference type="Proteomes" id="UP000008372"/>
    </source>
</evidence>
<protein>
    <submittedName>
        <fullName evidence="1">Uncharacterized protein</fullName>
    </submittedName>
</protein>
<sequence length="41" mass="4574">MTATHILIQSMPFFSVNRLATAAKNYGLDKRRQVANVALLI</sequence>
<comment type="caution">
    <text evidence="1">The sequence shown here is derived from an EMBL/GenBank/DDBJ whole genome shotgun (WGS) entry which is preliminary data.</text>
</comment>
<name>A0ABQ0I825_9ALTE</name>
<reference evidence="1 2" key="1">
    <citation type="journal article" date="2014" name="Environ. Microbiol.">
        <title>Comparative genomics of the marine bacterial genus Glaciecola reveals the high degree of genomic diversity and genomic characteristic for cold adaptation.</title>
        <authorList>
            <person name="Qin Q.L."/>
            <person name="Xie B.B."/>
            <person name="Yu Y."/>
            <person name="Shu Y.L."/>
            <person name="Rong J.C."/>
            <person name="Zhang Y.J."/>
            <person name="Zhao D.L."/>
            <person name="Chen X.L."/>
            <person name="Zhang X.Y."/>
            <person name="Chen B."/>
            <person name="Zhou B.C."/>
            <person name="Zhang Y.Z."/>
        </authorList>
    </citation>
    <scope>NUCLEOTIDE SEQUENCE [LARGE SCALE GENOMIC DNA]</scope>
    <source>
        <strain evidence="1 2">NO2</strain>
    </source>
</reference>